<dbReference type="Proteomes" id="UP000799770">
    <property type="component" value="Unassembled WGS sequence"/>
</dbReference>
<organism evidence="1 2">
    <name type="scientific">Lophiotrema nucula</name>
    <dbReference type="NCBI Taxonomy" id="690887"/>
    <lineage>
        <taxon>Eukaryota</taxon>
        <taxon>Fungi</taxon>
        <taxon>Dikarya</taxon>
        <taxon>Ascomycota</taxon>
        <taxon>Pezizomycotina</taxon>
        <taxon>Dothideomycetes</taxon>
        <taxon>Pleosporomycetidae</taxon>
        <taxon>Pleosporales</taxon>
        <taxon>Lophiotremataceae</taxon>
        <taxon>Lophiotrema</taxon>
    </lineage>
</organism>
<keyword evidence="2" id="KW-1185">Reference proteome</keyword>
<evidence type="ECO:0000313" key="1">
    <source>
        <dbReference type="EMBL" id="KAF2118554.1"/>
    </source>
</evidence>
<accession>A0A6A5ZHJ5</accession>
<dbReference type="AlphaFoldDB" id="A0A6A5ZHJ5"/>
<reference evidence="1" key="1">
    <citation type="journal article" date="2020" name="Stud. Mycol.">
        <title>101 Dothideomycetes genomes: a test case for predicting lifestyles and emergence of pathogens.</title>
        <authorList>
            <person name="Haridas S."/>
            <person name="Albert R."/>
            <person name="Binder M."/>
            <person name="Bloem J."/>
            <person name="Labutti K."/>
            <person name="Salamov A."/>
            <person name="Andreopoulos B."/>
            <person name="Baker S."/>
            <person name="Barry K."/>
            <person name="Bills G."/>
            <person name="Bluhm B."/>
            <person name="Cannon C."/>
            <person name="Castanera R."/>
            <person name="Culley D."/>
            <person name="Daum C."/>
            <person name="Ezra D."/>
            <person name="Gonzalez J."/>
            <person name="Henrissat B."/>
            <person name="Kuo A."/>
            <person name="Liang C."/>
            <person name="Lipzen A."/>
            <person name="Lutzoni F."/>
            <person name="Magnuson J."/>
            <person name="Mondo S."/>
            <person name="Nolan M."/>
            <person name="Ohm R."/>
            <person name="Pangilinan J."/>
            <person name="Park H.-J."/>
            <person name="Ramirez L."/>
            <person name="Alfaro M."/>
            <person name="Sun H."/>
            <person name="Tritt A."/>
            <person name="Yoshinaga Y."/>
            <person name="Zwiers L.-H."/>
            <person name="Turgeon B."/>
            <person name="Goodwin S."/>
            <person name="Spatafora J."/>
            <person name="Crous P."/>
            <person name="Grigoriev I."/>
        </authorList>
    </citation>
    <scope>NUCLEOTIDE SEQUENCE</scope>
    <source>
        <strain evidence="1">CBS 627.86</strain>
    </source>
</reference>
<name>A0A6A5ZHJ5_9PLEO</name>
<gene>
    <name evidence="1" type="ORF">BDV96DRAFT_570159</name>
</gene>
<dbReference type="EMBL" id="ML977317">
    <property type="protein sequence ID" value="KAF2118554.1"/>
    <property type="molecule type" value="Genomic_DNA"/>
</dbReference>
<sequence>MGQMFCVTSLPLLATAAAALALILAAAVASLPLAIASTWSVTAGLAAPVTSTAAASAIACVHCQNALVQVKSKHVSPPPRGW</sequence>
<evidence type="ECO:0000313" key="2">
    <source>
        <dbReference type="Proteomes" id="UP000799770"/>
    </source>
</evidence>
<proteinExistence type="predicted"/>
<protein>
    <submittedName>
        <fullName evidence="1">Uncharacterized protein</fullName>
    </submittedName>
</protein>